<evidence type="ECO:0000256" key="1">
    <source>
        <dbReference type="SAM" id="MobiDB-lite"/>
    </source>
</evidence>
<dbReference type="EMBL" id="CADCUQ010000725">
    <property type="protein sequence ID" value="CAA9425721.1"/>
    <property type="molecule type" value="Genomic_DNA"/>
</dbReference>
<feature type="compositionally biased region" description="Basic residues" evidence="1">
    <location>
        <begin position="1"/>
        <end position="23"/>
    </location>
</feature>
<feature type="compositionally biased region" description="Gly residues" evidence="1">
    <location>
        <begin position="239"/>
        <end position="250"/>
    </location>
</feature>
<reference evidence="2" key="1">
    <citation type="submission" date="2020-02" db="EMBL/GenBank/DDBJ databases">
        <authorList>
            <person name="Meier V. D."/>
        </authorList>
    </citation>
    <scope>NUCLEOTIDE SEQUENCE</scope>
    <source>
        <strain evidence="2">AVDCRST_MAG64</strain>
    </source>
</reference>
<sequence length="258" mass="27534">ARIRTAAGRRHVHDRLRVGRRVRGRDEGGSAAALPAGHAGRRDARRPAVRRAVRLDHAGAGDLVLPGRDVPRRGRRPRRRHRPPAAGRAVELADGDLSGQRADHLGRPPARGARAVRTDLAAGRGELHVPRPGHPGPGGRHARGRQDTDRRDRPAAGRRPGAARRRAGRRPEGGRRRPARRPLRQRDDERAGGAAAERPRVPRRRPRPGPAQADVRGGGQGGAAGLDGEQRPAGDRGAGRVGRGGVGNQGRGPNRDGV</sequence>
<feature type="non-terminal residue" evidence="2">
    <location>
        <position position="258"/>
    </location>
</feature>
<evidence type="ECO:0000313" key="2">
    <source>
        <dbReference type="EMBL" id="CAA9425721.1"/>
    </source>
</evidence>
<organism evidence="2">
    <name type="scientific">uncultured Phycisphaerae bacterium</name>
    <dbReference type="NCBI Taxonomy" id="904963"/>
    <lineage>
        <taxon>Bacteria</taxon>
        <taxon>Pseudomonadati</taxon>
        <taxon>Planctomycetota</taxon>
        <taxon>Phycisphaerae</taxon>
        <taxon>environmental samples</taxon>
    </lineage>
</organism>
<proteinExistence type="predicted"/>
<feature type="compositionally biased region" description="Basic and acidic residues" evidence="1">
    <location>
        <begin position="228"/>
        <end position="238"/>
    </location>
</feature>
<feature type="region of interest" description="Disordered" evidence="1">
    <location>
        <begin position="1"/>
        <end position="47"/>
    </location>
</feature>
<feature type="compositionally biased region" description="Basic residues" evidence="1">
    <location>
        <begin position="73"/>
        <end position="83"/>
    </location>
</feature>
<feature type="compositionally biased region" description="Gly residues" evidence="1">
    <location>
        <begin position="216"/>
        <end position="225"/>
    </location>
</feature>
<name>A0A6J4PYJ3_9BACT</name>
<gene>
    <name evidence="2" type="ORF">AVDCRST_MAG64-3167</name>
</gene>
<accession>A0A6J4PYJ3</accession>
<feature type="region of interest" description="Disordered" evidence="1">
    <location>
        <begin position="60"/>
        <end position="258"/>
    </location>
</feature>
<feature type="non-terminal residue" evidence="2">
    <location>
        <position position="1"/>
    </location>
</feature>
<feature type="compositionally biased region" description="Basic and acidic residues" evidence="1">
    <location>
        <begin position="144"/>
        <end position="155"/>
    </location>
</feature>
<dbReference type="AlphaFoldDB" id="A0A6J4PYJ3"/>
<protein>
    <submittedName>
        <fullName evidence="2">Uncharacterized protein</fullName>
    </submittedName>
</protein>